<evidence type="ECO:0000313" key="3">
    <source>
        <dbReference type="Proteomes" id="UP001623592"/>
    </source>
</evidence>
<comment type="caution">
    <text evidence="2">The sequence shown here is derived from an EMBL/GenBank/DDBJ whole genome shotgun (WGS) entry which is preliminary data.</text>
</comment>
<dbReference type="SUPFAM" id="SSF47240">
    <property type="entry name" value="Ferritin-like"/>
    <property type="match status" value="1"/>
</dbReference>
<proteinExistence type="predicted"/>
<dbReference type="CDD" id="cd00657">
    <property type="entry name" value="Ferritin_like"/>
    <property type="match status" value="1"/>
</dbReference>
<sequence>MNCFYQCPFAFNAGYDDMYRNEMPMAADPYTYPQNLPGALKLIQNAIAGEREDELFYDYLIKVAPNQEAKNIITGIRNDERKHNAMFKKIYPQLAGKPVPPMAEETFEKPKSYCDGIRRALMGELNAVKNYRMILFAMQKRVHINMITEIITDELRHAALYNYLYASGCVK</sequence>
<reference evidence="2 3" key="1">
    <citation type="submission" date="2024-11" db="EMBL/GenBank/DDBJ databases">
        <authorList>
            <person name="Heng Y.C."/>
            <person name="Lim A.C.H."/>
            <person name="Lee J.K.Y."/>
            <person name="Kittelmann S."/>
        </authorList>
    </citation>
    <scope>NUCLEOTIDE SEQUENCE [LARGE SCALE GENOMIC DNA]</scope>
    <source>
        <strain evidence="2 3">WILCCON 0114</strain>
    </source>
</reference>
<keyword evidence="3" id="KW-1185">Reference proteome</keyword>
<dbReference type="InterPro" id="IPR003251">
    <property type="entry name" value="Rr_diiron-bd_dom"/>
</dbReference>
<dbReference type="InterPro" id="IPR012347">
    <property type="entry name" value="Ferritin-like"/>
</dbReference>
<dbReference type="EMBL" id="JBJIAA010000003">
    <property type="protein sequence ID" value="MFL0249600.1"/>
    <property type="molecule type" value="Genomic_DNA"/>
</dbReference>
<dbReference type="InterPro" id="IPR009078">
    <property type="entry name" value="Ferritin-like_SF"/>
</dbReference>
<dbReference type="Proteomes" id="UP001623592">
    <property type="component" value="Unassembled WGS sequence"/>
</dbReference>
<name>A0ABW8TCB9_9CLOT</name>
<protein>
    <submittedName>
        <fullName evidence="2">Ferritin family protein</fullName>
    </submittedName>
</protein>
<evidence type="ECO:0000259" key="1">
    <source>
        <dbReference type="Pfam" id="PF02915"/>
    </source>
</evidence>
<organism evidence="2 3">
    <name type="scientific">Clostridium neuense</name>
    <dbReference type="NCBI Taxonomy" id="1728934"/>
    <lineage>
        <taxon>Bacteria</taxon>
        <taxon>Bacillati</taxon>
        <taxon>Bacillota</taxon>
        <taxon>Clostridia</taxon>
        <taxon>Eubacteriales</taxon>
        <taxon>Clostridiaceae</taxon>
        <taxon>Clostridium</taxon>
    </lineage>
</organism>
<dbReference type="RefSeq" id="WP_406786269.1">
    <property type="nucleotide sequence ID" value="NZ_JBJIAA010000003.1"/>
</dbReference>
<accession>A0ABW8TCB9</accession>
<dbReference type="Pfam" id="PF02915">
    <property type="entry name" value="Rubrerythrin"/>
    <property type="match status" value="1"/>
</dbReference>
<evidence type="ECO:0000313" key="2">
    <source>
        <dbReference type="EMBL" id="MFL0249600.1"/>
    </source>
</evidence>
<gene>
    <name evidence="2" type="ORF">ACJDT4_04130</name>
</gene>
<dbReference type="Gene3D" id="1.20.1260.10">
    <property type="match status" value="1"/>
</dbReference>
<feature type="domain" description="Rubrerythrin diiron-binding" evidence="1">
    <location>
        <begin position="42"/>
        <end position="164"/>
    </location>
</feature>